<dbReference type="Pfam" id="PF04149">
    <property type="entry name" value="DUF397"/>
    <property type="match status" value="1"/>
</dbReference>
<reference evidence="2 3" key="1">
    <citation type="submission" date="2022-12" db="EMBL/GenBank/DDBJ databases">
        <authorList>
            <person name="Mo P."/>
        </authorList>
    </citation>
    <scope>NUCLEOTIDE SEQUENCE [LARGE SCALE GENOMIC DNA]</scope>
    <source>
        <strain evidence="2 3">HUAS 2-6</strain>
    </source>
</reference>
<dbReference type="Proteomes" id="UP001212326">
    <property type="component" value="Chromosome"/>
</dbReference>
<proteinExistence type="predicted"/>
<evidence type="ECO:0000259" key="1">
    <source>
        <dbReference type="Pfam" id="PF04149"/>
    </source>
</evidence>
<dbReference type="RefSeq" id="WP_270083470.1">
    <property type="nucleotide sequence ID" value="NZ_CP115300.1"/>
</dbReference>
<organism evidence="2 3">
    <name type="scientific">Streptomyces camelliae</name>
    <dbReference type="NCBI Taxonomy" id="3004093"/>
    <lineage>
        <taxon>Bacteria</taxon>
        <taxon>Bacillati</taxon>
        <taxon>Actinomycetota</taxon>
        <taxon>Actinomycetes</taxon>
        <taxon>Kitasatosporales</taxon>
        <taxon>Streptomycetaceae</taxon>
        <taxon>Streptomyces</taxon>
    </lineage>
</organism>
<dbReference type="InterPro" id="IPR007278">
    <property type="entry name" value="DUF397"/>
</dbReference>
<evidence type="ECO:0000313" key="2">
    <source>
        <dbReference type="EMBL" id="WBO65967.1"/>
    </source>
</evidence>
<dbReference type="EMBL" id="CP115300">
    <property type="protein sequence ID" value="WBO65967.1"/>
    <property type="molecule type" value="Genomic_DNA"/>
</dbReference>
<feature type="domain" description="DUF397" evidence="1">
    <location>
        <begin position="4"/>
        <end position="55"/>
    </location>
</feature>
<gene>
    <name evidence="2" type="ORF">O1G22_25745</name>
</gene>
<protein>
    <submittedName>
        <fullName evidence="2">DUF397 domain-containing protein</fullName>
    </submittedName>
</protein>
<name>A0ABY7P8G5_9ACTN</name>
<accession>A0ABY7P8G5</accession>
<keyword evidence="3" id="KW-1185">Reference proteome</keyword>
<sequence>MPELHWKKSSCSPDASNCVEVAPTATTIHIRDSKTPTTPHLTVTPSTWADFLRYAETHFREEG</sequence>
<evidence type="ECO:0000313" key="3">
    <source>
        <dbReference type="Proteomes" id="UP001212326"/>
    </source>
</evidence>